<evidence type="ECO:0000256" key="2">
    <source>
        <dbReference type="ARBA" id="ARBA00023224"/>
    </source>
</evidence>
<dbReference type="CDD" id="cd06225">
    <property type="entry name" value="HAMP"/>
    <property type="match status" value="1"/>
</dbReference>
<dbReference type="Proteomes" id="UP001595692">
    <property type="component" value="Unassembled WGS sequence"/>
</dbReference>
<evidence type="ECO:0000259" key="7">
    <source>
        <dbReference type="PROSITE" id="PS50885"/>
    </source>
</evidence>
<feature type="domain" description="HAMP" evidence="7">
    <location>
        <begin position="214"/>
        <end position="266"/>
    </location>
</feature>
<evidence type="ECO:0000256" key="4">
    <source>
        <dbReference type="PROSITE-ProRule" id="PRU00284"/>
    </source>
</evidence>
<feature type="domain" description="Methyl-accepting transducer" evidence="6">
    <location>
        <begin position="271"/>
        <end position="507"/>
    </location>
</feature>
<comment type="caution">
    <text evidence="8">The sequence shown here is derived from an EMBL/GenBank/DDBJ whole genome shotgun (WGS) entry which is preliminary data.</text>
</comment>
<evidence type="ECO:0000259" key="6">
    <source>
        <dbReference type="PROSITE" id="PS50111"/>
    </source>
</evidence>
<dbReference type="Gene3D" id="1.10.287.950">
    <property type="entry name" value="Methyl-accepting chemotaxis protein"/>
    <property type="match status" value="1"/>
</dbReference>
<keyword evidence="5" id="KW-1133">Transmembrane helix</keyword>
<dbReference type="PRINTS" id="PR00260">
    <property type="entry name" value="CHEMTRNSDUCR"/>
</dbReference>
<gene>
    <name evidence="8" type="ORF">ACFOSS_06060</name>
</gene>
<name>A0ABV8CLD8_9GAMM</name>
<keyword evidence="5" id="KW-0812">Transmembrane</keyword>
<dbReference type="EMBL" id="JBHSAF010000005">
    <property type="protein sequence ID" value="MFC3913030.1"/>
    <property type="molecule type" value="Genomic_DNA"/>
</dbReference>
<dbReference type="InterPro" id="IPR004089">
    <property type="entry name" value="MCPsignal_dom"/>
</dbReference>
<dbReference type="PANTHER" id="PTHR32089:SF120">
    <property type="entry name" value="METHYL-ACCEPTING CHEMOTAXIS PROTEIN TLPQ"/>
    <property type="match status" value="1"/>
</dbReference>
<proteinExistence type="inferred from homology"/>
<feature type="transmembrane region" description="Helical" evidence="5">
    <location>
        <begin position="192"/>
        <end position="212"/>
    </location>
</feature>
<dbReference type="Pfam" id="PF00672">
    <property type="entry name" value="HAMP"/>
    <property type="match status" value="1"/>
</dbReference>
<dbReference type="SMART" id="SM00304">
    <property type="entry name" value="HAMP"/>
    <property type="match status" value="1"/>
</dbReference>
<dbReference type="PANTHER" id="PTHR32089">
    <property type="entry name" value="METHYL-ACCEPTING CHEMOTAXIS PROTEIN MCPB"/>
    <property type="match status" value="1"/>
</dbReference>
<evidence type="ECO:0000256" key="5">
    <source>
        <dbReference type="SAM" id="Phobius"/>
    </source>
</evidence>
<dbReference type="PROSITE" id="PS50111">
    <property type="entry name" value="CHEMOTAXIS_TRANSDUC_2"/>
    <property type="match status" value="1"/>
</dbReference>
<evidence type="ECO:0000256" key="3">
    <source>
        <dbReference type="ARBA" id="ARBA00029447"/>
    </source>
</evidence>
<evidence type="ECO:0000313" key="9">
    <source>
        <dbReference type="Proteomes" id="UP001595692"/>
    </source>
</evidence>
<accession>A0ABV8CLD8</accession>
<protein>
    <submittedName>
        <fullName evidence="8">Methyl-accepting chemotaxis protein</fullName>
    </submittedName>
</protein>
<dbReference type="InterPro" id="IPR004090">
    <property type="entry name" value="Chemotax_Me-accpt_rcpt"/>
</dbReference>
<dbReference type="PROSITE" id="PS50885">
    <property type="entry name" value="HAMP"/>
    <property type="match status" value="1"/>
</dbReference>
<organism evidence="8 9">
    <name type="scientific">Pseudaeromonas sharmana</name>
    <dbReference type="NCBI Taxonomy" id="328412"/>
    <lineage>
        <taxon>Bacteria</taxon>
        <taxon>Pseudomonadati</taxon>
        <taxon>Pseudomonadota</taxon>
        <taxon>Gammaproteobacteria</taxon>
        <taxon>Aeromonadales</taxon>
        <taxon>Aeromonadaceae</taxon>
        <taxon>Pseudaeromonas</taxon>
    </lineage>
</organism>
<evidence type="ECO:0000256" key="1">
    <source>
        <dbReference type="ARBA" id="ARBA00004370"/>
    </source>
</evidence>
<dbReference type="RefSeq" id="WP_377151260.1">
    <property type="nucleotide sequence ID" value="NZ_JBHSAF010000005.1"/>
</dbReference>
<keyword evidence="2 4" id="KW-0807">Transducer</keyword>
<feature type="transmembrane region" description="Helical" evidence="5">
    <location>
        <begin position="12"/>
        <end position="33"/>
    </location>
</feature>
<dbReference type="InterPro" id="IPR003660">
    <property type="entry name" value="HAMP_dom"/>
</dbReference>
<dbReference type="Pfam" id="PF00015">
    <property type="entry name" value="MCPsignal"/>
    <property type="match status" value="1"/>
</dbReference>
<keyword evidence="5" id="KW-0472">Membrane</keyword>
<dbReference type="SMART" id="SM00283">
    <property type="entry name" value="MA"/>
    <property type="match status" value="1"/>
</dbReference>
<comment type="similarity">
    <text evidence="3">Belongs to the methyl-accepting chemotaxis (MCP) protein family.</text>
</comment>
<evidence type="ECO:0000313" key="8">
    <source>
        <dbReference type="EMBL" id="MFC3913030.1"/>
    </source>
</evidence>
<dbReference type="SUPFAM" id="SSF58104">
    <property type="entry name" value="Methyl-accepting chemotaxis protein (MCP) signaling domain"/>
    <property type="match status" value="1"/>
</dbReference>
<comment type="subcellular location">
    <subcellularLocation>
        <location evidence="1">Membrane</location>
    </subcellularLocation>
</comment>
<reference evidence="9" key="1">
    <citation type="journal article" date="2019" name="Int. J. Syst. Evol. Microbiol.">
        <title>The Global Catalogue of Microorganisms (GCM) 10K type strain sequencing project: providing services to taxonomists for standard genome sequencing and annotation.</title>
        <authorList>
            <consortium name="The Broad Institute Genomics Platform"/>
            <consortium name="The Broad Institute Genome Sequencing Center for Infectious Disease"/>
            <person name="Wu L."/>
            <person name="Ma J."/>
        </authorList>
    </citation>
    <scope>NUCLEOTIDE SEQUENCE [LARGE SCALE GENOMIC DNA]</scope>
    <source>
        <strain evidence="9">CCUG 54939</strain>
    </source>
</reference>
<sequence length="549" mass="59574">MSIKDSLRRQLLGLLVGGMVLVILVAGVGFRYLTASLDDYQRLLAQPVQALKLVDDANLQFKIQVQEWKNVLLRGKDPANLAKYWQQFEQQESQVAATLTSLTKLADEMQSQELVTQIRRLQQEHGELGQAYRRGKEAFVAAGADPFAGDKAVKGIDREASEQMSALVAKLHTEAQQHAQAINAQAAWASRLGFGLLLMAALLVTLLSGWLINRHIVTPLQRLTQQLTLLSRGEFHQRLALNRRDELGQLMSAANTLRDFLADTFSQLRTSHDQLDEASSELRQVSSLLTAGTQDQLSRTDMVATAMHEMAVTAQHVAANAAQAASAADDADREVSGGEQVMQQTIQTITRMSGEIENTARVIQQLDEDSRRIGTVLEVIRNIAEQTNLLALNAAIEAARAGDQGRGFAVVADEVRTLARRTADSTSEINKIIDMVLTGTRAAVDAISASQQLGGDGVSQVTAAGGMLQRIASAVGDIHRMNQQIATAAEQQTAAVEDMTHHLVDIKTVAGDTAQTSSRTEQTSAELHRLSGELAAIMQRLSDHDSGAK</sequence>
<keyword evidence="9" id="KW-1185">Reference proteome</keyword>